<dbReference type="PROSITE" id="PS51123">
    <property type="entry name" value="OMPA_2"/>
    <property type="match status" value="1"/>
</dbReference>
<evidence type="ECO:0000259" key="3">
    <source>
        <dbReference type="PROSITE" id="PS51123"/>
    </source>
</evidence>
<dbReference type="RefSeq" id="WP_083616633.1">
    <property type="nucleotide sequence ID" value="NZ_LR734824.1"/>
</dbReference>
<feature type="domain" description="OmpA-like" evidence="3">
    <location>
        <begin position="78"/>
        <end position="207"/>
    </location>
</feature>
<dbReference type="GO" id="GO:0016020">
    <property type="term" value="C:membrane"/>
    <property type="evidence" value="ECO:0007669"/>
    <property type="project" value="UniProtKB-UniRule"/>
</dbReference>
<dbReference type="Gene3D" id="3.30.1330.60">
    <property type="entry name" value="OmpA-like domain"/>
    <property type="match status" value="1"/>
</dbReference>
<dbReference type="AlphaFoldDB" id="A0A7Z9BPP2"/>
<dbReference type="InterPro" id="IPR050330">
    <property type="entry name" value="Bact_OuterMem_StrucFunc"/>
</dbReference>
<evidence type="ECO:0000256" key="2">
    <source>
        <dbReference type="SAM" id="Phobius"/>
    </source>
</evidence>
<organism evidence="4 5">
    <name type="scientific">Planktothrix serta PCC 8927</name>
    <dbReference type="NCBI Taxonomy" id="671068"/>
    <lineage>
        <taxon>Bacteria</taxon>
        <taxon>Bacillati</taxon>
        <taxon>Cyanobacteriota</taxon>
        <taxon>Cyanophyceae</taxon>
        <taxon>Oscillatoriophycideae</taxon>
        <taxon>Oscillatoriales</taxon>
        <taxon>Microcoleaceae</taxon>
        <taxon>Planktothrix</taxon>
    </lineage>
</organism>
<keyword evidence="1 2" id="KW-0472">Membrane</keyword>
<dbReference type="PANTHER" id="PTHR30329:SF21">
    <property type="entry name" value="LIPOPROTEIN YIAD-RELATED"/>
    <property type="match status" value="1"/>
</dbReference>
<dbReference type="Proteomes" id="UP000184550">
    <property type="component" value="Unassembled WGS sequence"/>
</dbReference>
<keyword evidence="2" id="KW-0812">Transmembrane</keyword>
<feature type="transmembrane region" description="Helical" evidence="2">
    <location>
        <begin position="20"/>
        <end position="45"/>
    </location>
</feature>
<dbReference type="PANTHER" id="PTHR30329">
    <property type="entry name" value="STATOR ELEMENT OF FLAGELLAR MOTOR COMPLEX"/>
    <property type="match status" value="1"/>
</dbReference>
<dbReference type="EMBL" id="CZCU02000124">
    <property type="protein sequence ID" value="VXD15690.1"/>
    <property type="molecule type" value="Genomic_DNA"/>
</dbReference>
<protein>
    <submittedName>
        <fullName evidence="4">OmpA/MotB domain protein</fullName>
    </submittedName>
</protein>
<dbReference type="CDD" id="cd07185">
    <property type="entry name" value="OmpA_C-like"/>
    <property type="match status" value="1"/>
</dbReference>
<dbReference type="SUPFAM" id="SSF103088">
    <property type="entry name" value="OmpA-like"/>
    <property type="match status" value="1"/>
</dbReference>
<reference evidence="4" key="1">
    <citation type="submission" date="2019-10" db="EMBL/GenBank/DDBJ databases">
        <authorList>
            <consortium name="Genoscope - CEA"/>
            <person name="William W."/>
        </authorList>
    </citation>
    <scope>NUCLEOTIDE SEQUENCE [LARGE SCALE GENOMIC DNA]</scope>
    <source>
        <strain evidence="4">BBR_PRJEB10992</strain>
    </source>
</reference>
<evidence type="ECO:0000256" key="1">
    <source>
        <dbReference type="PROSITE-ProRule" id="PRU00473"/>
    </source>
</evidence>
<gene>
    <name evidence="4" type="ORF">PL8927_50149</name>
</gene>
<sequence>MSDLSELELETELQEEQNSGVYLSIGDLMSGLLMFFALLFITVMVQLNKTQDIIKKIPDEMFRTMRDLPNGNLIKIDPKTGDVSIPDAILFDKGSAELKPEGKKFLREFIPKYSAVIFSNPAFEDTVTRVIVEGQTSSLGDDKYNMDLSLKRSLSVYNYVFSSGFVFQTKPKFQTKLMAAGRGEVEANQKIDDPRDRRVVFRFQLKQIDWDKFLNSSKSQSK</sequence>
<proteinExistence type="predicted"/>
<comment type="caution">
    <text evidence="4">The sequence shown here is derived from an EMBL/GenBank/DDBJ whole genome shotgun (WGS) entry which is preliminary data.</text>
</comment>
<keyword evidence="2" id="KW-1133">Transmembrane helix</keyword>
<evidence type="ECO:0000313" key="4">
    <source>
        <dbReference type="EMBL" id="VXD15690.1"/>
    </source>
</evidence>
<dbReference type="Pfam" id="PF00691">
    <property type="entry name" value="OmpA"/>
    <property type="match status" value="1"/>
</dbReference>
<dbReference type="OrthoDB" id="9805566at2"/>
<keyword evidence="5" id="KW-1185">Reference proteome</keyword>
<accession>A0A7Z9BPP2</accession>
<name>A0A7Z9BPP2_9CYAN</name>
<evidence type="ECO:0000313" key="5">
    <source>
        <dbReference type="Proteomes" id="UP000184550"/>
    </source>
</evidence>
<dbReference type="InterPro" id="IPR036737">
    <property type="entry name" value="OmpA-like_sf"/>
</dbReference>
<dbReference type="InterPro" id="IPR006665">
    <property type="entry name" value="OmpA-like"/>
</dbReference>